<comment type="similarity">
    <text evidence="1">Belongs to the MOG1 family.</text>
</comment>
<evidence type="ECO:0000256" key="3">
    <source>
        <dbReference type="ARBA" id="ARBA00022927"/>
    </source>
</evidence>
<evidence type="ECO:0000313" key="4">
    <source>
        <dbReference type="EMBL" id="KIO32556.1"/>
    </source>
</evidence>
<sequence>MSNLSGIHVEVASNIRLKVYELFGGAIKMSLPVDLIDASTLRQVPDTQEVFLSKDTDISYIIEVLERVEVNGGVEAVKFHFNALADDNGATKTDIELTEGPKTEQTGPSPPAQPPCWTLVGTQQVPKFNKSTEQADIVKIFLLLWRVDAKQSDVVLTINVPIVTGSDGNAGGVGEKGAELVRYVWEKARASFKVEDFELFA</sequence>
<dbReference type="InterPro" id="IPR016123">
    <property type="entry name" value="Mog1/PsbP_a/b/a-sand"/>
</dbReference>
<dbReference type="GO" id="GO:0005634">
    <property type="term" value="C:nucleus"/>
    <property type="evidence" value="ECO:0007669"/>
    <property type="project" value="TreeGrafter"/>
</dbReference>
<dbReference type="GO" id="GO:0005085">
    <property type="term" value="F:guanyl-nucleotide exchange factor activity"/>
    <property type="evidence" value="ECO:0007669"/>
    <property type="project" value="TreeGrafter"/>
</dbReference>
<dbReference type="GO" id="GO:0031267">
    <property type="term" value="F:small GTPase binding"/>
    <property type="evidence" value="ECO:0007669"/>
    <property type="project" value="TreeGrafter"/>
</dbReference>
<dbReference type="PANTHER" id="PTHR15837:SF0">
    <property type="entry name" value="RAN GUANINE NUCLEOTIDE RELEASE FACTOR"/>
    <property type="match status" value="1"/>
</dbReference>
<dbReference type="GO" id="GO:0006606">
    <property type="term" value="P:protein import into nucleus"/>
    <property type="evidence" value="ECO:0007669"/>
    <property type="project" value="TreeGrafter"/>
</dbReference>
<evidence type="ECO:0000256" key="1">
    <source>
        <dbReference type="ARBA" id="ARBA00010307"/>
    </source>
</evidence>
<evidence type="ECO:0000256" key="2">
    <source>
        <dbReference type="ARBA" id="ARBA00022448"/>
    </source>
</evidence>
<dbReference type="InterPro" id="IPR007681">
    <property type="entry name" value="Mog1"/>
</dbReference>
<protein>
    <submittedName>
        <fullName evidence="4">Uncharacterized protein</fullName>
    </submittedName>
</protein>
<proteinExistence type="inferred from homology"/>
<keyword evidence="5" id="KW-1185">Reference proteome</keyword>
<dbReference type="STRING" id="1051891.A0A0C3QTL6"/>
<dbReference type="SUPFAM" id="SSF55724">
    <property type="entry name" value="Mog1p/PsbP-like"/>
    <property type="match status" value="1"/>
</dbReference>
<keyword evidence="3" id="KW-0653">Protein transport</keyword>
<reference evidence="4 5" key="1">
    <citation type="submission" date="2014-04" db="EMBL/GenBank/DDBJ databases">
        <authorList>
            <consortium name="DOE Joint Genome Institute"/>
            <person name="Kuo A."/>
            <person name="Girlanda M."/>
            <person name="Perotto S."/>
            <person name="Kohler A."/>
            <person name="Nagy L.G."/>
            <person name="Floudas D."/>
            <person name="Copeland A."/>
            <person name="Barry K.W."/>
            <person name="Cichocki N."/>
            <person name="Veneault-Fourrey C."/>
            <person name="LaButti K."/>
            <person name="Lindquist E.A."/>
            <person name="Lipzen A."/>
            <person name="Lundell T."/>
            <person name="Morin E."/>
            <person name="Murat C."/>
            <person name="Sun H."/>
            <person name="Tunlid A."/>
            <person name="Henrissat B."/>
            <person name="Grigoriev I.V."/>
            <person name="Hibbett D.S."/>
            <person name="Martin F."/>
            <person name="Nordberg H.P."/>
            <person name="Cantor M.N."/>
            <person name="Hua S.X."/>
        </authorList>
    </citation>
    <scope>NUCLEOTIDE SEQUENCE [LARGE SCALE GENOMIC DNA]</scope>
    <source>
        <strain evidence="4 5">MUT 4182</strain>
    </source>
</reference>
<dbReference type="EMBL" id="KN822954">
    <property type="protein sequence ID" value="KIO32556.1"/>
    <property type="molecule type" value="Genomic_DNA"/>
</dbReference>
<dbReference type="PANTHER" id="PTHR15837">
    <property type="entry name" value="RAN GUANINE NUCLEOTIDE RELEASE FACTOR"/>
    <property type="match status" value="1"/>
</dbReference>
<dbReference type="AlphaFoldDB" id="A0A0C3QTL6"/>
<name>A0A0C3QTL6_9AGAM</name>
<dbReference type="Proteomes" id="UP000054248">
    <property type="component" value="Unassembled WGS sequence"/>
</dbReference>
<evidence type="ECO:0000313" key="5">
    <source>
        <dbReference type="Proteomes" id="UP000054248"/>
    </source>
</evidence>
<organism evidence="4 5">
    <name type="scientific">Tulasnella calospora MUT 4182</name>
    <dbReference type="NCBI Taxonomy" id="1051891"/>
    <lineage>
        <taxon>Eukaryota</taxon>
        <taxon>Fungi</taxon>
        <taxon>Dikarya</taxon>
        <taxon>Basidiomycota</taxon>
        <taxon>Agaricomycotina</taxon>
        <taxon>Agaricomycetes</taxon>
        <taxon>Cantharellales</taxon>
        <taxon>Tulasnellaceae</taxon>
        <taxon>Tulasnella</taxon>
    </lineage>
</organism>
<dbReference type="Gene3D" id="3.40.1000.10">
    <property type="entry name" value="Mog1/PsbP, alpha/beta/alpha sandwich"/>
    <property type="match status" value="1"/>
</dbReference>
<dbReference type="Pfam" id="PF04603">
    <property type="entry name" value="Mog1"/>
    <property type="match status" value="1"/>
</dbReference>
<dbReference type="HOGENOM" id="CLU_081345_1_2_1"/>
<keyword evidence="2" id="KW-0813">Transport</keyword>
<reference evidence="5" key="2">
    <citation type="submission" date="2015-01" db="EMBL/GenBank/DDBJ databases">
        <title>Evolutionary Origins and Diversification of the Mycorrhizal Mutualists.</title>
        <authorList>
            <consortium name="DOE Joint Genome Institute"/>
            <consortium name="Mycorrhizal Genomics Consortium"/>
            <person name="Kohler A."/>
            <person name="Kuo A."/>
            <person name="Nagy L.G."/>
            <person name="Floudas D."/>
            <person name="Copeland A."/>
            <person name="Barry K.W."/>
            <person name="Cichocki N."/>
            <person name="Veneault-Fourrey C."/>
            <person name="LaButti K."/>
            <person name="Lindquist E.A."/>
            <person name="Lipzen A."/>
            <person name="Lundell T."/>
            <person name="Morin E."/>
            <person name="Murat C."/>
            <person name="Riley R."/>
            <person name="Ohm R."/>
            <person name="Sun H."/>
            <person name="Tunlid A."/>
            <person name="Henrissat B."/>
            <person name="Grigoriev I.V."/>
            <person name="Hibbett D.S."/>
            <person name="Martin F."/>
        </authorList>
    </citation>
    <scope>NUCLEOTIDE SEQUENCE [LARGE SCALE GENOMIC DNA]</scope>
    <source>
        <strain evidence="5">MUT 4182</strain>
    </source>
</reference>
<gene>
    <name evidence="4" type="ORF">M407DRAFT_241426</name>
</gene>
<dbReference type="OrthoDB" id="10255285at2759"/>
<accession>A0A0C3QTL6</accession>